<reference evidence="3" key="1">
    <citation type="submission" date="2022-03" db="EMBL/GenBank/DDBJ databases">
        <title>Draft Genome Sequence of Firmicute Strain S0AB, a Heterotrophic Iron/Sulfur-Oxidizing Extreme Acidophile.</title>
        <authorList>
            <person name="Vergara E."/>
            <person name="Pakostova E."/>
            <person name="Johnson D.B."/>
            <person name="Holmes D.S."/>
        </authorList>
    </citation>
    <scope>NUCLEOTIDE SEQUENCE</scope>
    <source>
        <strain evidence="3">S0AB</strain>
    </source>
</reference>
<dbReference type="Gene3D" id="3.30.300.130">
    <property type="entry name" value="Fe-S cluster assembly (FSCA)"/>
    <property type="match status" value="1"/>
</dbReference>
<dbReference type="AlphaFoldDB" id="A0A9X2ACQ5"/>
<gene>
    <name evidence="3" type="primary">paaD</name>
    <name evidence="3" type="ORF">MM817_02339</name>
</gene>
<dbReference type="InterPro" id="IPR011883">
    <property type="entry name" value="PaaD-like"/>
</dbReference>
<dbReference type="InterPro" id="IPR034904">
    <property type="entry name" value="FSCA_dom_sf"/>
</dbReference>
<evidence type="ECO:0000259" key="2">
    <source>
        <dbReference type="Pfam" id="PF23451"/>
    </source>
</evidence>
<dbReference type="Pfam" id="PF01883">
    <property type="entry name" value="FeS_assembly_P"/>
    <property type="match status" value="1"/>
</dbReference>
<dbReference type="EMBL" id="JALBUF010000008">
    <property type="protein sequence ID" value="MCI0184044.1"/>
    <property type="molecule type" value="Genomic_DNA"/>
</dbReference>
<evidence type="ECO:0000313" key="3">
    <source>
        <dbReference type="EMBL" id="MCI0184044.1"/>
    </source>
</evidence>
<dbReference type="NCBIfam" id="TIGR02159">
    <property type="entry name" value="PA_CoA_Oxy4"/>
    <property type="match status" value="1"/>
</dbReference>
<evidence type="ECO:0000313" key="4">
    <source>
        <dbReference type="Proteomes" id="UP001139263"/>
    </source>
</evidence>
<feature type="domain" description="PaaD zinc beta ribbon" evidence="2">
    <location>
        <begin position="128"/>
        <end position="171"/>
    </location>
</feature>
<dbReference type="SUPFAM" id="SSF117916">
    <property type="entry name" value="Fe-S cluster assembly (FSCA) domain-like"/>
    <property type="match status" value="1"/>
</dbReference>
<dbReference type="PANTHER" id="PTHR42831">
    <property type="entry name" value="FE-S PROTEIN MATURATION AUXILIARY FACTOR YITW"/>
    <property type="match status" value="1"/>
</dbReference>
<keyword evidence="4" id="KW-1185">Reference proteome</keyword>
<organism evidence="3 4">
    <name type="scientific">Sulfoacidibacillus ferrooxidans</name>
    <dbReference type="NCBI Taxonomy" id="2005001"/>
    <lineage>
        <taxon>Bacteria</taxon>
        <taxon>Bacillati</taxon>
        <taxon>Bacillota</taxon>
        <taxon>Bacilli</taxon>
        <taxon>Bacillales</taxon>
        <taxon>Alicyclobacillaceae</taxon>
        <taxon>Sulfoacidibacillus</taxon>
    </lineage>
</organism>
<evidence type="ECO:0000259" key="1">
    <source>
        <dbReference type="Pfam" id="PF01883"/>
    </source>
</evidence>
<proteinExistence type="predicted"/>
<dbReference type="InterPro" id="IPR052339">
    <property type="entry name" value="Fe-S_Maturation_MIP18"/>
</dbReference>
<dbReference type="Proteomes" id="UP001139263">
    <property type="component" value="Unassembled WGS sequence"/>
</dbReference>
<name>A0A9X2ACQ5_9BACL</name>
<accession>A0A9X2ACQ5</accession>
<sequence length="173" mass="19650">MLNRVDDQNHNDEGCKWTETLDEQIVRCLQEIKDPEMPTISLIELGMVHQVHQENGHVEIDLIPTFMGCPALDFIRRDVETKLAKIDGVRTVTVRFIMDIPWTTDRMSEQGLLQLHQFGIAAPPAEFSSATVPHCVYCGSEQTHVVSLFGPTACRAIYYCTHCKQPFEGMKFV</sequence>
<dbReference type="PANTHER" id="PTHR42831:SF1">
    <property type="entry name" value="FE-S PROTEIN MATURATION AUXILIARY FACTOR YITW"/>
    <property type="match status" value="1"/>
</dbReference>
<dbReference type="Pfam" id="PF23451">
    <property type="entry name" value="Zn_ribbon_PaaD"/>
    <property type="match status" value="1"/>
</dbReference>
<protein>
    <submittedName>
        <fullName evidence="3">1,2-phenylacetyl-CoA epoxidase, subunit D</fullName>
    </submittedName>
</protein>
<dbReference type="RefSeq" id="WP_241715229.1">
    <property type="nucleotide sequence ID" value="NZ_JALBUF010000008.1"/>
</dbReference>
<comment type="caution">
    <text evidence="3">The sequence shown here is derived from an EMBL/GenBank/DDBJ whole genome shotgun (WGS) entry which is preliminary data.</text>
</comment>
<dbReference type="InterPro" id="IPR056572">
    <property type="entry name" value="Zn_ribbon_PaaD"/>
</dbReference>
<dbReference type="InterPro" id="IPR002744">
    <property type="entry name" value="MIP18-like"/>
</dbReference>
<feature type="domain" description="MIP18 family-like" evidence="1">
    <location>
        <begin position="23"/>
        <end position="94"/>
    </location>
</feature>